<feature type="repeat" description="WD" evidence="3">
    <location>
        <begin position="107"/>
        <end position="148"/>
    </location>
</feature>
<proteinExistence type="predicted"/>
<dbReference type="GO" id="GO:0031124">
    <property type="term" value="P:mRNA 3'-end processing"/>
    <property type="evidence" value="ECO:0007669"/>
    <property type="project" value="UniProtKB-UniRule"/>
</dbReference>
<dbReference type="Pfam" id="PF00400">
    <property type="entry name" value="WD40"/>
    <property type="match status" value="6"/>
</dbReference>
<keyword evidence="3" id="KW-0853">WD repeat</keyword>
<sequence length="566" mass="62605">MEKDDYRDYGGFGSGRGYDNNYKKIPGRRPVTDYGTSMVQWIRNRRPAGYGGGLLEAERPSWSYIVDAHDSAIRAAVYSHSEEWLISADHEGVVKFWQTNFNNVREVQAHSEAIRDLAFSPNDEKYVTACDDATLKIYNFAADKAESTLTGHNWEVKTADWHPSKGLLVSGSKDHQVKLWDPRNGRCLTTLHGHKNTISKTSFEPHRGVLLATCAREQTARIFDLRMMRDVCLLKGHEKDISTLTWHPIHHNLLSTGGSEGCIYHYLLDEPNTPPGAPTTISPYDSPDPANTAAQTIYPAHKVQHAHDFAVWSLCWHPLGHVLASGSNDRVTRFWTRPRPGEVDIFKDKYHIGEAAAEAQGTFDRRGGRRELRDQEEQEMEDEEDGLVDQTMPARSALPGLPGLAQPSDQRSNFVPLPDMLPPFPMIPPPPPNFAAMDQSRFASLMADGKIMVPPPPVPGTALPPPPPNFDFSKLPPEILAKFPGGVPPASLIPPLPLPPHTSGMAIPPPPIPGMNGLSGLLPGMLPTGLPGMDADSNSAKRRIPLPSQQDSLKEEQRRGNYRSAR</sequence>
<dbReference type="EMBL" id="CAJPDQ010000002">
    <property type="protein sequence ID" value="CAF9905255.1"/>
    <property type="molecule type" value="Genomic_DNA"/>
</dbReference>
<evidence type="ECO:0000256" key="4">
    <source>
        <dbReference type="RuleBase" id="RU369034"/>
    </source>
</evidence>
<evidence type="ECO:0000256" key="5">
    <source>
        <dbReference type="SAM" id="MobiDB-lite"/>
    </source>
</evidence>
<feature type="compositionally biased region" description="Basic and acidic residues" evidence="5">
    <location>
        <begin position="363"/>
        <end position="375"/>
    </location>
</feature>
<comment type="function">
    <text evidence="1">Required for 3'-end cleavage and polyadenylation of pre-mRNAs. Also involved in chromosome segregation where it has a role in chromosome attachment to the mitotic spindle.</text>
</comment>
<dbReference type="Gene3D" id="2.130.10.10">
    <property type="entry name" value="YVTN repeat-like/Quinoprotein amine dehydrogenase"/>
    <property type="match status" value="2"/>
</dbReference>
<feature type="compositionally biased region" description="Low complexity" evidence="5">
    <location>
        <begin position="518"/>
        <end position="533"/>
    </location>
</feature>
<feature type="region of interest" description="Disordered" evidence="5">
    <location>
        <begin position="361"/>
        <end position="387"/>
    </location>
</feature>
<feature type="region of interest" description="Disordered" evidence="5">
    <location>
        <begin position="518"/>
        <end position="566"/>
    </location>
</feature>
<evidence type="ECO:0000256" key="1">
    <source>
        <dbReference type="ARBA" id="ARBA00025498"/>
    </source>
</evidence>
<organism evidence="6 7">
    <name type="scientific">Gomphillus americanus</name>
    <dbReference type="NCBI Taxonomy" id="1940652"/>
    <lineage>
        <taxon>Eukaryota</taxon>
        <taxon>Fungi</taxon>
        <taxon>Dikarya</taxon>
        <taxon>Ascomycota</taxon>
        <taxon>Pezizomycotina</taxon>
        <taxon>Lecanoromycetes</taxon>
        <taxon>OSLEUM clade</taxon>
        <taxon>Ostropomycetidae</taxon>
        <taxon>Ostropales</taxon>
        <taxon>Graphidaceae</taxon>
        <taxon>Gomphilloideae</taxon>
        <taxon>Gomphillus</taxon>
    </lineage>
</organism>
<dbReference type="GO" id="GO:0005847">
    <property type="term" value="C:mRNA cleavage and polyadenylation specificity factor complex"/>
    <property type="evidence" value="ECO:0007669"/>
    <property type="project" value="TreeGrafter"/>
</dbReference>
<evidence type="ECO:0000256" key="3">
    <source>
        <dbReference type="PROSITE-ProRule" id="PRU00221"/>
    </source>
</evidence>
<evidence type="ECO:0000256" key="2">
    <source>
        <dbReference type="ARBA" id="ARBA00026154"/>
    </source>
</evidence>
<gene>
    <name evidence="6" type="ORF">GOMPHAMPRED_003093</name>
</gene>
<dbReference type="AlphaFoldDB" id="A0A8H3I6M0"/>
<feature type="repeat" description="WD" evidence="3">
    <location>
        <begin position="304"/>
        <end position="335"/>
    </location>
</feature>
<dbReference type="InterPro" id="IPR001680">
    <property type="entry name" value="WD40_rpt"/>
</dbReference>
<feature type="compositionally biased region" description="Acidic residues" evidence="5">
    <location>
        <begin position="376"/>
        <end position="387"/>
    </location>
</feature>
<comment type="subcellular location">
    <subcellularLocation>
        <location evidence="4">Nucleus</location>
    </subcellularLocation>
</comment>
<dbReference type="PANTHER" id="PTHR22836">
    <property type="entry name" value="WD40 REPEAT PROTEIN"/>
    <property type="match status" value="1"/>
</dbReference>
<reference evidence="6" key="1">
    <citation type="submission" date="2021-03" db="EMBL/GenBank/DDBJ databases">
        <authorList>
            <person name="Tagirdzhanova G."/>
        </authorList>
    </citation>
    <scope>NUCLEOTIDE SEQUENCE</scope>
</reference>
<dbReference type="Proteomes" id="UP000664169">
    <property type="component" value="Unassembled WGS sequence"/>
</dbReference>
<dbReference type="PROSITE" id="PS50294">
    <property type="entry name" value="WD_REPEATS_REGION"/>
    <property type="match status" value="3"/>
</dbReference>
<evidence type="ECO:0000313" key="6">
    <source>
        <dbReference type="EMBL" id="CAF9905255.1"/>
    </source>
</evidence>
<dbReference type="CDD" id="cd00200">
    <property type="entry name" value="WD40"/>
    <property type="match status" value="1"/>
</dbReference>
<feature type="repeat" description="WD" evidence="3">
    <location>
        <begin position="66"/>
        <end position="107"/>
    </location>
</feature>
<dbReference type="InterPro" id="IPR015943">
    <property type="entry name" value="WD40/YVTN_repeat-like_dom_sf"/>
</dbReference>
<keyword evidence="7" id="KW-1185">Reference proteome</keyword>
<protein>
    <recommendedName>
        <fullName evidence="2 4">Polyadenylation factor subunit 2</fullName>
    </recommendedName>
</protein>
<name>A0A8H3I6M0_9LECA</name>
<dbReference type="SUPFAM" id="SSF50978">
    <property type="entry name" value="WD40 repeat-like"/>
    <property type="match status" value="1"/>
</dbReference>
<dbReference type="PANTHER" id="PTHR22836:SF0">
    <property type="entry name" value="PRE-MRNA 3' END PROCESSING PROTEIN WDR33"/>
    <property type="match status" value="1"/>
</dbReference>
<dbReference type="PROSITE" id="PS50082">
    <property type="entry name" value="WD_REPEATS_2"/>
    <property type="match status" value="4"/>
</dbReference>
<dbReference type="SMART" id="SM00320">
    <property type="entry name" value="WD40"/>
    <property type="match status" value="6"/>
</dbReference>
<dbReference type="InterPro" id="IPR045245">
    <property type="entry name" value="Pfs2-like"/>
</dbReference>
<dbReference type="OrthoDB" id="16717at2759"/>
<evidence type="ECO:0000313" key="7">
    <source>
        <dbReference type="Proteomes" id="UP000664169"/>
    </source>
</evidence>
<dbReference type="InterPro" id="IPR036322">
    <property type="entry name" value="WD40_repeat_dom_sf"/>
</dbReference>
<keyword evidence="4" id="KW-0539">Nucleus</keyword>
<keyword evidence="4" id="KW-0507">mRNA processing</keyword>
<feature type="repeat" description="WD" evidence="3">
    <location>
        <begin position="149"/>
        <end position="190"/>
    </location>
</feature>
<accession>A0A8H3I6M0</accession>
<dbReference type="FunFam" id="2.130.10.10:FF:002008">
    <property type="entry name" value="Polyadenylation factor subunit 2"/>
    <property type="match status" value="1"/>
</dbReference>
<comment type="caution">
    <text evidence="6">The sequence shown here is derived from an EMBL/GenBank/DDBJ whole genome shotgun (WGS) entry which is preliminary data.</text>
</comment>